<evidence type="ECO:0000313" key="6">
    <source>
        <dbReference type="EMBL" id="MFC4821211.1"/>
    </source>
</evidence>
<dbReference type="PANTHER" id="PTHR33337">
    <property type="entry name" value="GFA DOMAIN-CONTAINING PROTEIN"/>
    <property type="match status" value="1"/>
</dbReference>
<reference evidence="7" key="1">
    <citation type="journal article" date="2019" name="Int. J. Syst. Evol. Microbiol.">
        <title>The Global Catalogue of Microorganisms (GCM) 10K type strain sequencing project: providing services to taxonomists for standard genome sequencing and annotation.</title>
        <authorList>
            <consortium name="The Broad Institute Genomics Platform"/>
            <consortium name="The Broad Institute Genome Sequencing Center for Infectious Disease"/>
            <person name="Wu L."/>
            <person name="Ma J."/>
        </authorList>
    </citation>
    <scope>NUCLEOTIDE SEQUENCE [LARGE SCALE GENOMIC DNA]</scope>
    <source>
        <strain evidence="7">CCUG 30340</strain>
    </source>
</reference>
<organism evidence="6 7">
    <name type="scientific">Dokdonella ginsengisoli</name>
    <dbReference type="NCBI Taxonomy" id="363846"/>
    <lineage>
        <taxon>Bacteria</taxon>
        <taxon>Pseudomonadati</taxon>
        <taxon>Pseudomonadota</taxon>
        <taxon>Gammaproteobacteria</taxon>
        <taxon>Lysobacterales</taxon>
        <taxon>Rhodanobacteraceae</taxon>
        <taxon>Dokdonella</taxon>
    </lineage>
</organism>
<dbReference type="Pfam" id="PF04828">
    <property type="entry name" value="GFA"/>
    <property type="match status" value="1"/>
</dbReference>
<dbReference type="InterPro" id="IPR011057">
    <property type="entry name" value="Mss4-like_sf"/>
</dbReference>
<evidence type="ECO:0000313" key="7">
    <source>
        <dbReference type="Proteomes" id="UP001595886"/>
    </source>
</evidence>
<proteinExistence type="inferred from homology"/>
<dbReference type="SUPFAM" id="SSF51316">
    <property type="entry name" value="Mss4-like"/>
    <property type="match status" value="1"/>
</dbReference>
<keyword evidence="3" id="KW-0862">Zinc</keyword>
<evidence type="ECO:0000256" key="3">
    <source>
        <dbReference type="ARBA" id="ARBA00022833"/>
    </source>
</evidence>
<accession>A0ABV9QWM4</accession>
<dbReference type="InterPro" id="IPR006913">
    <property type="entry name" value="CENP-V/GFA"/>
</dbReference>
<comment type="similarity">
    <text evidence="1">Belongs to the Gfa family.</text>
</comment>
<dbReference type="PROSITE" id="PS51891">
    <property type="entry name" value="CENP_V_GFA"/>
    <property type="match status" value="1"/>
</dbReference>
<feature type="domain" description="CENP-V/GFA" evidence="5">
    <location>
        <begin position="2"/>
        <end position="116"/>
    </location>
</feature>
<evidence type="ECO:0000256" key="1">
    <source>
        <dbReference type="ARBA" id="ARBA00005495"/>
    </source>
</evidence>
<sequence>MHRGSCLCGAVSFEVDADLRAPDACHCSMCRRQSGHFWASTDVLRTDLRFIGADPLAWFRSSEKVRRGFCATCGSVLFWDAQGKDTISVSMGAFDSPTGTRLEKHIFVADKGDYYDIGDALPQNPR</sequence>
<name>A0ABV9QWM4_9GAMM</name>
<keyword evidence="2" id="KW-0479">Metal-binding</keyword>
<comment type="caution">
    <text evidence="6">The sequence shown here is derived from an EMBL/GenBank/DDBJ whole genome shotgun (WGS) entry which is preliminary data.</text>
</comment>
<keyword evidence="4" id="KW-0456">Lyase</keyword>
<keyword evidence="7" id="KW-1185">Reference proteome</keyword>
<dbReference type="Gene3D" id="3.90.1590.10">
    <property type="entry name" value="glutathione-dependent formaldehyde- activating enzyme (gfa)"/>
    <property type="match status" value="1"/>
</dbReference>
<evidence type="ECO:0000256" key="4">
    <source>
        <dbReference type="ARBA" id="ARBA00023239"/>
    </source>
</evidence>
<evidence type="ECO:0000256" key="2">
    <source>
        <dbReference type="ARBA" id="ARBA00022723"/>
    </source>
</evidence>
<dbReference type="Proteomes" id="UP001595886">
    <property type="component" value="Unassembled WGS sequence"/>
</dbReference>
<protein>
    <submittedName>
        <fullName evidence="6">GFA family protein</fullName>
    </submittedName>
</protein>
<dbReference type="PANTHER" id="PTHR33337:SF40">
    <property type="entry name" value="CENP-V_GFA DOMAIN-CONTAINING PROTEIN-RELATED"/>
    <property type="match status" value="1"/>
</dbReference>
<gene>
    <name evidence="6" type="ORF">ACFO6Q_12815</name>
</gene>
<evidence type="ECO:0000259" key="5">
    <source>
        <dbReference type="PROSITE" id="PS51891"/>
    </source>
</evidence>
<dbReference type="EMBL" id="JBHSHD010000010">
    <property type="protein sequence ID" value="MFC4821211.1"/>
    <property type="molecule type" value="Genomic_DNA"/>
</dbReference>